<proteinExistence type="predicted"/>
<feature type="signal peptide" evidence="2">
    <location>
        <begin position="1"/>
        <end position="21"/>
    </location>
</feature>
<gene>
    <name evidence="3" type="ORF">Q9295_10010</name>
</gene>
<name>A0ABU0VY84_9RHOB</name>
<protein>
    <recommendedName>
        <fullName evidence="5">YARHG domain-containing protein</fullName>
    </recommendedName>
</protein>
<dbReference type="EMBL" id="JAVDBT010000008">
    <property type="protein sequence ID" value="MDQ2066711.1"/>
    <property type="molecule type" value="Genomic_DNA"/>
</dbReference>
<evidence type="ECO:0000313" key="4">
    <source>
        <dbReference type="Proteomes" id="UP001239680"/>
    </source>
</evidence>
<sequence length="82" mass="9168">MKKITLTLTMALALAGSAVRANEQPQFVNFDGCEGKLVEGTNYYNFVEPGCKTYSRIHGSTPGEDKREEMRQAKQREQAAKK</sequence>
<keyword evidence="4" id="KW-1185">Reference proteome</keyword>
<accession>A0ABU0VY84</accession>
<reference evidence="3 4" key="1">
    <citation type="submission" date="2023-08" db="EMBL/GenBank/DDBJ databases">
        <title>Characterization of two Paracoccaceae strains isolated from Phycosphere and proposal of Xinfangfangia lacusdiani sp. nov.</title>
        <authorList>
            <person name="Deng Y."/>
            <person name="Zhang Y.Q."/>
        </authorList>
    </citation>
    <scope>NUCLEOTIDE SEQUENCE [LARGE SCALE GENOMIC DNA]</scope>
    <source>
        <strain evidence="3 4">CPCC 101601</strain>
    </source>
</reference>
<organism evidence="3 4">
    <name type="scientific">Pseudogemmobacter lacusdianii</name>
    <dbReference type="NCBI Taxonomy" id="3069608"/>
    <lineage>
        <taxon>Bacteria</taxon>
        <taxon>Pseudomonadati</taxon>
        <taxon>Pseudomonadota</taxon>
        <taxon>Alphaproteobacteria</taxon>
        <taxon>Rhodobacterales</taxon>
        <taxon>Paracoccaceae</taxon>
        <taxon>Pseudogemmobacter</taxon>
    </lineage>
</organism>
<feature type="region of interest" description="Disordered" evidence="1">
    <location>
        <begin position="56"/>
        <end position="82"/>
    </location>
</feature>
<feature type="chain" id="PRO_5047532829" description="YARHG domain-containing protein" evidence="2">
    <location>
        <begin position="22"/>
        <end position="82"/>
    </location>
</feature>
<feature type="compositionally biased region" description="Basic and acidic residues" evidence="1">
    <location>
        <begin position="63"/>
        <end position="82"/>
    </location>
</feature>
<comment type="caution">
    <text evidence="3">The sequence shown here is derived from an EMBL/GenBank/DDBJ whole genome shotgun (WGS) entry which is preliminary data.</text>
</comment>
<evidence type="ECO:0000256" key="1">
    <source>
        <dbReference type="SAM" id="MobiDB-lite"/>
    </source>
</evidence>
<keyword evidence="2" id="KW-0732">Signal</keyword>
<evidence type="ECO:0008006" key="5">
    <source>
        <dbReference type="Google" id="ProtNLM"/>
    </source>
</evidence>
<evidence type="ECO:0000256" key="2">
    <source>
        <dbReference type="SAM" id="SignalP"/>
    </source>
</evidence>
<evidence type="ECO:0000313" key="3">
    <source>
        <dbReference type="EMBL" id="MDQ2066711.1"/>
    </source>
</evidence>
<dbReference type="RefSeq" id="WP_306680420.1">
    <property type="nucleotide sequence ID" value="NZ_JAVDBT010000008.1"/>
</dbReference>
<dbReference type="Proteomes" id="UP001239680">
    <property type="component" value="Unassembled WGS sequence"/>
</dbReference>